<keyword evidence="2" id="KW-1185">Reference proteome</keyword>
<evidence type="ECO:0000313" key="2">
    <source>
        <dbReference type="Proteomes" id="UP001596074"/>
    </source>
</evidence>
<name>A0ABW1AE24_9ACTN</name>
<evidence type="ECO:0008006" key="3">
    <source>
        <dbReference type="Google" id="ProtNLM"/>
    </source>
</evidence>
<organism evidence="1 2">
    <name type="scientific">Actinomadura rugatobispora</name>
    <dbReference type="NCBI Taxonomy" id="1994"/>
    <lineage>
        <taxon>Bacteria</taxon>
        <taxon>Bacillati</taxon>
        <taxon>Actinomycetota</taxon>
        <taxon>Actinomycetes</taxon>
        <taxon>Streptosporangiales</taxon>
        <taxon>Thermomonosporaceae</taxon>
        <taxon>Actinomadura</taxon>
    </lineage>
</organism>
<proteinExistence type="predicted"/>
<evidence type="ECO:0000313" key="1">
    <source>
        <dbReference type="EMBL" id="MFC5752788.1"/>
    </source>
</evidence>
<sequence length="230" mass="26304">MHVLDDMSGLSERARRFLSLNAWRVEEKPRPFTEMMRVRDGRGRLVPVPFEVVVRREGFAERFGGLRFRTRRSFLYGDEAAVRTTEWSFELGSSVWRDRSGWFFDWYGERMAIPFWFVQHVDGRSGVSDGSFIPVHEAALGVIEECAMVDLVGGWRPLPDAMKVAWRLPELPVVPEASGRWVRWRMDGQVAVREALEWTSERPRAWGAWAWMSDAGVAASDQAAGAALGR</sequence>
<accession>A0ABW1AE24</accession>
<gene>
    <name evidence="1" type="ORF">ACFPZN_44860</name>
</gene>
<dbReference type="RefSeq" id="WP_378289138.1">
    <property type="nucleotide sequence ID" value="NZ_JBHSON010000097.1"/>
</dbReference>
<reference evidence="2" key="1">
    <citation type="journal article" date="2019" name="Int. J. Syst. Evol. Microbiol.">
        <title>The Global Catalogue of Microorganisms (GCM) 10K type strain sequencing project: providing services to taxonomists for standard genome sequencing and annotation.</title>
        <authorList>
            <consortium name="The Broad Institute Genomics Platform"/>
            <consortium name="The Broad Institute Genome Sequencing Center for Infectious Disease"/>
            <person name="Wu L."/>
            <person name="Ma J."/>
        </authorList>
    </citation>
    <scope>NUCLEOTIDE SEQUENCE [LARGE SCALE GENOMIC DNA]</scope>
    <source>
        <strain evidence="2">KCTC 42087</strain>
    </source>
</reference>
<comment type="caution">
    <text evidence="1">The sequence shown here is derived from an EMBL/GenBank/DDBJ whole genome shotgun (WGS) entry which is preliminary data.</text>
</comment>
<dbReference type="EMBL" id="JBHSON010000097">
    <property type="protein sequence ID" value="MFC5752788.1"/>
    <property type="molecule type" value="Genomic_DNA"/>
</dbReference>
<protein>
    <recommendedName>
        <fullName evidence="3">DUF2071 domain-containing protein</fullName>
    </recommendedName>
</protein>
<dbReference type="Proteomes" id="UP001596074">
    <property type="component" value="Unassembled WGS sequence"/>
</dbReference>